<feature type="non-terminal residue" evidence="1">
    <location>
        <position position="26"/>
    </location>
</feature>
<evidence type="ECO:0000313" key="1">
    <source>
        <dbReference type="EMBL" id="KKL73693.1"/>
    </source>
</evidence>
<reference evidence="1" key="1">
    <citation type="journal article" date="2015" name="Nature">
        <title>Complex archaea that bridge the gap between prokaryotes and eukaryotes.</title>
        <authorList>
            <person name="Spang A."/>
            <person name="Saw J.H."/>
            <person name="Jorgensen S.L."/>
            <person name="Zaremba-Niedzwiedzka K."/>
            <person name="Martijn J."/>
            <person name="Lind A.E."/>
            <person name="van Eijk R."/>
            <person name="Schleper C."/>
            <person name="Guy L."/>
            <person name="Ettema T.J."/>
        </authorList>
    </citation>
    <scope>NUCLEOTIDE SEQUENCE</scope>
</reference>
<organism evidence="1">
    <name type="scientific">marine sediment metagenome</name>
    <dbReference type="NCBI Taxonomy" id="412755"/>
    <lineage>
        <taxon>unclassified sequences</taxon>
        <taxon>metagenomes</taxon>
        <taxon>ecological metagenomes</taxon>
    </lineage>
</organism>
<protein>
    <submittedName>
        <fullName evidence="1">Uncharacterized protein</fullName>
    </submittedName>
</protein>
<gene>
    <name evidence="1" type="ORF">LCGC14_2072370</name>
</gene>
<proteinExistence type="predicted"/>
<dbReference type="EMBL" id="LAZR01024883">
    <property type="protein sequence ID" value="KKL73693.1"/>
    <property type="molecule type" value="Genomic_DNA"/>
</dbReference>
<comment type="caution">
    <text evidence="1">The sequence shown here is derived from an EMBL/GenBank/DDBJ whole genome shotgun (WGS) entry which is preliminary data.</text>
</comment>
<dbReference type="AlphaFoldDB" id="A0A0F9EHW8"/>
<sequence>MTDLRGDIELGATNSEVRYPLERVKG</sequence>
<name>A0A0F9EHW8_9ZZZZ</name>
<accession>A0A0F9EHW8</accession>